<organism evidence="1 2">
    <name type="scientific">Methylobacterium durans</name>
    <dbReference type="NCBI Taxonomy" id="2202825"/>
    <lineage>
        <taxon>Bacteria</taxon>
        <taxon>Pseudomonadati</taxon>
        <taxon>Pseudomonadota</taxon>
        <taxon>Alphaproteobacteria</taxon>
        <taxon>Hyphomicrobiales</taxon>
        <taxon>Methylobacteriaceae</taxon>
        <taxon>Methylobacterium</taxon>
    </lineage>
</organism>
<sequence>MADAPATRETIRLDEGDVVVLLPANLSPASIGILQIQLEKLAAGLSARREESGQSYLRGLAGLAAFGAH</sequence>
<dbReference type="KEGG" id="mets:DK389_24215"/>
<dbReference type="Proteomes" id="UP000245926">
    <property type="component" value="Chromosome"/>
</dbReference>
<name>A0A2U8WBM6_9HYPH</name>
<evidence type="ECO:0000313" key="2">
    <source>
        <dbReference type="Proteomes" id="UP000245926"/>
    </source>
</evidence>
<dbReference type="AlphaFoldDB" id="A0A2U8WBM6"/>
<reference evidence="2" key="1">
    <citation type="submission" date="2018-05" db="EMBL/GenBank/DDBJ databases">
        <title>Complete Genome Sequence of Methylobacterium sp. 17SD2-17.</title>
        <authorList>
            <person name="Srinivasan S."/>
        </authorList>
    </citation>
    <scope>NUCLEOTIDE SEQUENCE [LARGE SCALE GENOMIC DNA]</scope>
    <source>
        <strain evidence="2">17SD2-17</strain>
    </source>
</reference>
<evidence type="ECO:0000313" key="1">
    <source>
        <dbReference type="EMBL" id="AWN43028.1"/>
    </source>
</evidence>
<proteinExistence type="predicted"/>
<dbReference type="RefSeq" id="WP_109893432.1">
    <property type="nucleotide sequence ID" value="NZ_CP029550.1"/>
</dbReference>
<keyword evidence="2" id="KW-1185">Reference proteome</keyword>
<dbReference type="OrthoDB" id="8004389at2"/>
<gene>
    <name evidence="1" type="ORF">DK389_24215</name>
</gene>
<protein>
    <submittedName>
        <fullName evidence="1">Uncharacterized protein</fullName>
    </submittedName>
</protein>
<accession>A0A2U8WBM6</accession>
<dbReference type="EMBL" id="CP029550">
    <property type="protein sequence ID" value="AWN43028.1"/>
    <property type="molecule type" value="Genomic_DNA"/>
</dbReference>